<evidence type="ECO:0000313" key="2">
    <source>
        <dbReference type="EMBL" id="CAI9164643.1"/>
    </source>
</evidence>
<organism evidence="2 3">
    <name type="scientific">Rangifer tarandus platyrhynchus</name>
    <name type="common">Svalbard reindeer</name>
    <dbReference type="NCBI Taxonomy" id="3082113"/>
    <lineage>
        <taxon>Eukaryota</taxon>
        <taxon>Metazoa</taxon>
        <taxon>Chordata</taxon>
        <taxon>Craniata</taxon>
        <taxon>Vertebrata</taxon>
        <taxon>Euteleostomi</taxon>
        <taxon>Mammalia</taxon>
        <taxon>Eutheria</taxon>
        <taxon>Laurasiatheria</taxon>
        <taxon>Artiodactyla</taxon>
        <taxon>Ruminantia</taxon>
        <taxon>Pecora</taxon>
        <taxon>Cervidae</taxon>
        <taxon>Odocoileinae</taxon>
        <taxon>Rangifer</taxon>
    </lineage>
</organism>
<evidence type="ECO:0000313" key="3">
    <source>
        <dbReference type="Proteomes" id="UP001176941"/>
    </source>
</evidence>
<evidence type="ECO:0000256" key="1">
    <source>
        <dbReference type="SAM" id="MobiDB-lite"/>
    </source>
</evidence>
<gene>
    <name evidence="2" type="ORF">MRATA1EN1_LOCUS13605</name>
</gene>
<feature type="region of interest" description="Disordered" evidence="1">
    <location>
        <begin position="1"/>
        <end position="31"/>
    </location>
</feature>
<feature type="compositionally biased region" description="Low complexity" evidence="1">
    <location>
        <begin position="15"/>
        <end position="24"/>
    </location>
</feature>
<dbReference type="EMBL" id="OX459959">
    <property type="protein sequence ID" value="CAI9164643.1"/>
    <property type="molecule type" value="Genomic_DNA"/>
</dbReference>
<sequence length="144" mass="16182">MSICNPGKKQTNIHPSLSPLSPSPGESLWDSRRRCAKKRPPMQLVLETWVRLSHEECQVDAQKGPPLSTRQLHGDRGSYVDVSSPALGVRTQTGCSQADTWSIFANSLGSWSQEKSLGGDPKFLLHHHFVWIQSPSHWFDPKRQ</sequence>
<proteinExistence type="predicted"/>
<keyword evidence="3" id="KW-1185">Reference proteome</keyword>
<accession>A0ABN8YW44</accession>
<dbReference type="Proteomes" id="UP001176941">
    <property type="component" value="Chromosome 23"/>
</dbReference>
<protein>
    <submittedName>
        <fullName evidence="2">Uncharacterized protein</fullName>
    </submittedName>
</protein>
<reference evidence="2" key="1">
    <citation type="submission" date="2023-04" db="EMBL/GenBank/DDBJ databases">
        <authorList>
            <consortium name="ELIXIR-Norway"/>
        </authorList>
    </citation>
    <scope>NUCLEOTIDE SEQUENCE [LARGE SCALE GENOMIC DNA]</scope>
</reference>
<name>A0ABN8YW44_RANTA</name>